<dbReference type="OMA" id="CIWIAYY"/>
<organism evidence="4">
    <name type="scientific">Thelazia callipaeda</name>
    <name type="common">Oriental eyeworm</name>
    <name type="synonym">Parasitic nematode</name>
    <dbReference type="NCBI Taxonomy" id="103827"/>
    <lineage>
        <taxon>Eukaryota</taxon>
        <taxon>Metazoa</taxon>
        <taxon>Ecdysozoa</taxon>
        <taxon>Nematoda</taxon>
        <taxon>Chromadorea</taxon>
        <taxon>Rhabditida</taxon>
        <taxon>Spirurina</taxon>
        <taxon>Spiruromorpha</taxon>
        <taxon>Thelazioidea</taxon>
        <taxon>Thelaziidae</taxon>
        <taxon>Thelazia</taxon>
    </lineage>
</organism>
<dbReference type="EMBL" id="UYYF01005120">
    <property type="protein sequence ID" value="VDN08153.1"/>
    <property type="molecule type" value="Genomic_DNA"/>
</dbReference>
<protein>
    <submittedName>
        <fullName evidence="4">Transmembrane protein</fullName>
    </submittedName>
</protein>
<dbReference type="OrthoDB" id="5856708at2759"/>
<feature type="transmembrane region" description="Helical" evidence="1">
    <location>
        <begin position="26"/>
        <end position="46"/>
    </location>
</feature>
<keyword evidence="1" id="KW-0472">Membrane</keyword>
<gene>
    <name evidence="2" type="ORF">TCLT_LOCUS10461</name>
</gene>
<feature type="transmembrane region" description="Helical" evidence="1">
    <location>
        <begin position="78"/>
        <end position="95"/>
    </location>
</feature>
<reference evidence="2 3" key="2">
    <citation type="submission" date="2018-11" db="EMBL/GenBank/DDBJ databases">
        <authorList>
            <consortium name="Pathogen Informatics"/>
        </authorList>
    </citation>
    <scope>NUCLEOTIDE SEQUENCE [LARGE SCALE GENOMIC DNA]</scope>
</reference>
<accession>A0A0N5DBB0</accession>
<sequence>MGITFGDYHLEQLYQQSLLVHTRAHLLHVQCLWITYFLLMALAHLLEFDFMLIISAISATLCLVLQAALLIKPMLIRYVLFGTVQVLALSAITLLPTGHSALLPIALVIFTIYALIPMKLTSAAIICCALSVLQLVALIFLAQIPFTVSQVRFSSYYRIK</sequence>
<proteinExistence type="predicted"/>
<evidence type="ECO:0000313" key="4">
    <source>
        <dbReference type="WBParaSite" id="TCLT_0001047201-mRNA-1"/>
    </source>
</evidence>
<dbReference type="AlphaFoldDB" id="A0A0N5DBB0"/>
<keyword evidence="3" id="KW-1185">Reference proteome</keyword>
<keyword evidence="1" id="KW-0812">Transmembrane</keyword>
<reference evidence="4" key="1">
    <citation type="submission" date="2017-02" db="UniProtKB">
        <authorList>
            <consortium name="WormBaseParasite"/>
        </authorList>
    </citation>
    <scope>IDENTIFICATION</scope>
</reference>
<evidence type="ECO:0000313" key="3">
    <source>
        <dbReference type="Proteomes" id="UP000276776"/>
    </source>
</evidence>
<keyword evidence="1" id="KW-1133">Transmembrane helix</keyword>
<feature type="transmembrane region" description="Helical" evidence="1">
    <location>
        <begin position="52"/>
        <end position="71"/>
    </location>
</feature>
<name>A0A0N5DBB0_THECL</name>
<feature type="transmembrane region" description="Helical" evidence="1">
    <location>
        <begin position="101"/>
        <end position="116"/>
    </location>
</feature>
<feature type="transmembrane region" description="Helical" evidence="1">
    <location>
        <begin position="123"/>
        <end position="146"/>
    </location>
</feature>
<evidence type="ECO:0000313" key="2">
    <source>
        <dbReference type="EMBL" id="VDN08153.1"/>
    </source>
</evidence>
<dbReference type="Proteomes" id="UP000276776">
    <property type="component" value="Unassembled WGS sequence"/>
</dbReference>
<evidence type="ECO:0000256" key="1">
    <source>
        <dbReference type="SAM" id="Phobius"/>
    </source>
</evidence>
<dbReference type="WBParaSite" id="TCLT_0001047201-mRNA-1">
    <property type="protein sequence ID" value="TCLT_0001047201-mRNA-1"/>
    <property type="gene ID" value="TCLT_0001047201"/>
</dbReference>